<evidence type="ECO:0000313" key="18">
    <source>
        <dbReference type="Proteomes" id="UP000274131"/>
    </source>
</evidence>
<comment type="catalytic activity">
    <reaction evidence="10">
        <text>N-terminal L-methionyl-L-tyrosyl-[protein] + acetyl-CoA = N-terminal N(alpha)-acetyl-L-methionyl-L-tyrosyl-[protein] + CoA + H(+)</text>
        <dbReference type="Rhea" id="RHEA:50532"/>
        <dbReference type="Rhea" id="RHEA-COMP:12717"/>
        <dbReference type="Rhea" id="RHEA-COMP:12718"/>
        <dbReference type="ChEBI" id="CHEBI:15378"/>
        <dbReference type="ChEBI" id="CHEBI:57287"/>
        <dbReference type="ChEBI" id="CHEBI:57288"/>
        <dbReference type="ChEBI" id="CHEBI:133384"/>
        <dbReference type="ChEBI" id="CHEBI:133385"/>
        <dbReference type="EC" id="2.3.1.256"/>
    </reaction>
</comment>
<dbReference type="Gene3D" id="3.40.630.30">
    <property type="match status" value="1"/>
</dbReference>
<evidence type="ECO:0000256" key="11">
    <source>
        <dbReference type="ARBA" id="ARBA00052362"/>
    </source>
</evidence>
<dbReference type="FunFam" id="3.40.630.30:FF:000010">
    <property type="entry name" value="Putative N-alpha-acetyltransferase 30"/>
    <property type="match status" value="1"/>
</dbReference>
<keyword evidence="6" id="KW-0012">Acyltransferase</keyword>
<dbReference type="GO" id="GO:0005634">
    <property type="term" value="C:nucleus"/>
    <property type="evidence" value="ECO:0007669"/>
    <property type="project" value="UniProtKB-SubCell"/>
</dbReference>
<feature type="domain" description="N-acetyltransferase" evidence="16">
    <location>
        <begin position="78"/>
        <end position="229"/>
    </location>
</feature>
<dbReference type="Pfam" id="PF00583">
    <property type="entry name" value="Acetyltransf_1"/>
    <property type="match status" value="1"/>
</dbReference>
<comment type="similarity">
    <text evidence="7">Belongs to the acetyltransferase family. MAK3 subfamily.</text>
</comment>
<dbReference type="InterPro" id="IPR000182">
    <property type="entry name" value="GNAT_dom"/>
</dbReference>
<evidence type="ECO:0000313" key="17">
    <source>
        <dbReference type="EMBL" id="VDD91374.1"/>
    </source>
</evidence>
<dbReference type="GO" id="GO:0031417">
    <property type="term" value="C:NatC complex"/>
    <property type="evidence" value="ECO:0007669"/>
    <property type="project" value="UniProtKB-ARBA"/>
</dbReference>
<evidence type="ECO:0000256" key="6">
    <source>
        <dbReference type="ARBA" id="ARBA00023315"/>
    </source>
</evidence>
<evidence type="ECO:0000256" key="9">
    <source>
        <dbReference type="ARBA" id="ARBA00051225"/>
    </source>
</evidence>
<evidence type="ECO:0000256" key="1">
    <source>
        <dbReference type="ARBA" id="ARBA00004123"/>
    </source>
</evidence>
<keyword evidence="3" id="KW-0963">Cytoplasm</keyword>
<evidence type="ECO:0000313" key="19">
    <source>
        <dbReference type="WBParaSite" id="EVEC_0000655101-mRNA-1"/>
    </source>
</evidence>
<dbReference type="InterPro" id="IPR044542">
    <property type="entry name" value="NAA30-like"/>
</dbReference>
<comment type="catalytic activity">
    <reaction evidence="11">
        <text>N-terminal L-methionyl-L-phenylalanyl-[protein] + acetyl-CoA = N-terminal N(alpha)-acetyl-L-methionyl-L-phenylalanyl-[protein] + CoA + H(+)</text>
        <dbReference type="Rhea" id="RHEA:50528"/>
        <dbReference type="Rhea" id="RHEA-COMP:12715"/>
        <dbReference type="Rhea" id="RHEA-COMP:12716"/>
        <dbReference type="ChEBI" id="CHEBI:15378"/>
        <dbReference type="ChEBI" id="CHEBI:57287"/>
        <dbReference type="ChEBI" id="CHEBI:57288"/>
        <dbReference type="ChEBI" id="CHEBI:133382"/>
        <dbReference type="ChEBI" id="CHEBI:133383"/>
        <dbReference type="EC" id="2.3.1.256"/>
    </reaction>
</comment>
<evidence type="ECO:0000256" key="7">
    <source>
        <dbReference type="ARBA" id="ARBA00024025"/>
    </source>
</evidence>
<dbReference type="Proteomes" id="UP000274131">
    <property type="component" value="Unassembled WGS sequence"/>
</dbReference>
<evidence type="ECO:0000256" key="10">
    <source>
        <dbReference type="ARBA" id="ARBA00052207"/>
    </source>
</evidence>
<comment type="subcellular location">
    <subcellularLocation>
        <location evidence="2">Cytoplasm</location>
    </subcellularLocation>
    <subcellularLocation>
        <location evidence="1">Nucleus</location>
    </subcellularLocation>
</comment>
<evidence type="ECO:0000256" key="5">
    <source>
        <dbReference type="ARBA" id="ARBA00023242"/>
    </source>
</evidence>
<accession>A0A0N4V884</accession>
<dbReference type="STRING" id="51028.A0A0N4V884"/>
<dbReference type="SUPFAM" id="SSF55729">
    <property type="entry name" value="Acyl-CoA N-acyltransferases (Nat)"/>
    <property type="match status" value="1"/>
</dbReference>
<comment type="catalytic activity">
    <reaction evidence="12">
        <text>N-terminal L-methionyl-L-tryptophyl-[protein] + acetyl-CoA = N-terminal N(alpha)-acetyl-L-methionyl-L-tryptophyl-[protein] + CoA + H(+)</text>
        <dbReference type="Rhea" id="RHEA:50560"/>
        <dbReference type="Rhea" id="RHEA-COMP:12724"/>
        <dbReference type="Rhea" id="RHEA-COMP:12725"/>
        <dbReference type="ChEBI" id="CHEBI:15378"/>
        <dbReference type="ChEBI" id="CHEBI:57287"/>
        <dbReference type="ChEBI" id="CHEBI:57288"/>
        <dbReference type="ChEBI" id="CHEBI:133386"/>
        <dbReference type="ChEBI" id="CHEBI:133387"/>
        <dbReference type="EC" id="2.3.1.256"/>
    </reaction>
</comment>
<evidence type="ECO:0000256" key="2">
    <source>
        <dbReference type="ARBA" id="ARBA00004496"/>
    </source>
</evidence>
<reference evidence="17 18" key="2">
    <citation type="submission" date="2018-10" db="EMBL/GenBank/DDBJ databases">
        <authorList>
            <consortium name="Pathogen Informatics"/>
        </authorList>
    </citation>
    <scope>NUCLEOTIDE SEQUENCE [LARGE SCALE GENOMIC DNA]</scope>
</reference>
<evidence type="ECO:0000256" key="8">
    <source>
        <dbReference type="ARBA" id="ARBA00050754"/>
    </source>
</evidence>
<evidence type="ECO:0000256" key="14">
    <source>
        <dbReference type="ARBA" id="ARBA00076746"/>
    </source>
</evidence>
<evidence type="ECO:0000256" key="3">
    <source>
        <dbReference type="ARBA" id="ARBA00022490"/>
    </source>
</evidence>
<dbReference type="GO" id="GO:0120518">
    <property type="term" value="F:protein N-terminal-methionine acetyltransferase activity"/>
    <property type="evidence" value="ECO:0007669"/>
    <property type="project" value="UniProtKB-EC"/>
</dbReference>
<evidence type="ECO:0000256" key="13">
    <source>
        <dbReference type="ARBA" id="ARBA00066994"/>
    </source>
</evidence>
<sequence length="241" mass="27864">MPMSNEAVFDDLLVRLKRCIALSESHSDSQPKFGEPEGENVEHFKHEEALPSAVAGSLNAETRENETSAQISYPPEYIKIVDYEDERQMGSIMRLITKDLSEPYSIYTYRYFIHNWPSLCFLALDTRVNEFVGAIICKLDRNLLKRRRGYIAMLAVDKSCRKMGIGTCLVQRAIGNMRKMGCDEVVLETEVTNSDAMRLYSNLGFIREKRLFRYYLNGVDAFRLKLFFTADREEYENASLF</sequence>
<proteinExistence type="inferred from homology"/>
<comment type="catalytic activity">
    <reaction evidence="8">
        <text>N-terminal L-methionyl-L-isoleucyl-[protein] + acetyl-CoA = N-terminal N(alpha)-acetyl-L-methionyl-L-isoleucyl-[protein] + CoA + H(+)</text>
        <dbReference type="Rhea" id="RHEA:50524"/>
        <dbReference type="Rhea" id="RHEA-COMP:12713"/>
        <dbReference type="Rhea" id="RHEA-COMP:12714"/>
        <dbReference type="ChEBI" id="CHEBI:15378"/>
        <dbReference type="ChEBI" id="CHEBI:57287"/>
        <dbReference type="ChEBI" id="CHEBI:57288"/>
        <dbReference type="ChEBI" id="CHEBI:133379"/>
        <dbReference type="ChEBI" id="CHEBI:133380"/>
        <dbReference type="EC" id="2.3.1.256"/>
    </reaction>
</comment>
<keyword evidence="4" id="KW-0808">Transferase</keyword>
<dbReference type="WBParaSite" id="EVEC_0000655101-mRNA-1">
    <property type="protein sequence ID" value="EVEC_0000655101-mRNA-1"/>
    <property type="gene ID" value="EVEC_0000655101"/>
</dbReference>
<dbReference type="InterPro" id="IPR016181">
    <property type="entry name" value="Acyl_CoA_acyltransferase"/>
</dbReference>
<name>A0A0N4V884_ENTVE</name>
<comment type="catalytic activity">
    <reaction evidence="9">
        <text>N-terminal L-methionyl-L-leucyl-[protein] + acetyl-CoA = N-terminal N(alpha)-acetyl-L-methionyl-L-leucyl-[protein] + CoA + H(+)</text>
        <dbReference type="Rhea" id="RHEA:50520"/>
        <dbReference type="Rhea" id="RHEA-COMP:12711"/>
        <dbReference type="Rhea" id="RHEA-COMP:12712"/>
        <dbReference type="ChEBI" id="CHEBI:15378"/>
        <dbReference type="ChEBI" id="CHEBI:57287"/>
        <dbReference type="ChEBI" id="CHEBI:57288"/>
        <dbReference type="ChEBI" id="CHEBI:133377"/>
        <dbReference type="ChEBI" id="CHEBI:133378"/>
        <dbReference type="EC" id="2.3.1.256"/>
    </reaction>
</comment>
<evidence type="ECO:0000256" key="15">
    <source>
        <dbReference type="ARBA" id="ARBA00078622"/>
    </source>
</evidence>
<dbReference type="OrthoDB" id="249099at2759"/>
<evidence type="ECO:0000256" key="4">
    <source>
        <dbReference type="ARBA" id="ARBA00022679"/>
    </source>
</evidence>
<keyword evidence="5" id="KW-0539">Nucleus</keyword>
<reference evidence="19" key="1">
    <citation type="submission" date="2017-02" db="UniProtKB">
        <authorList>
            <consortium name="WormBaseParasite"/>
        </authorList>
    </citation>
    <scope>IDENTIFICATION</scope>
</reference>
<organism evidence="19">
    <name type="scientific">Enterobius vermicularis</name>
    <name type="common">Human pinworm</name>
    <dbReference type="NCBI Taxonomy" id="51028"/>
    <lineage>
        <taxon>Eukaryota</taxon>
        <taxon>Metazoa</taxon>
        <taxon>Ecdysozoa</taxon>
        <taxon>Nematoda</taxon>
        <taxon>Chromadorea</taxon>
        <taxon>Rhabditida</taxon>
        <taxon>Spirurina</taxon>
        <taxon>Oxyuridomorpha</taxon>
        <taxon>Oxyuroidea</taxon>
        <taxon>Oxyuridae</taxon>
        <taxon>Enterobius</taxon>
    </lineage>
</organism>
<protein>
    <recommendedName>
        <fullName evidence="13">N-terminal methionine N(alpha)-acetyltransferase NatC</fullName>
        <ecNumber evidence="13">2.3.1.256</ecNumber>
    </recommendedName>
    <alternativeName>
        <fullName evidence="14">N-acetyltransferase MAK3 homolog</fullName>
    </alternativeName>
    <alternativeName>
        <fullName evidence="15">NatC catalytic subunit</fullName>
    </alternativeName>
</protein>
<keyword evidence="18" id="KW-1185">Reference proteome</keyword>
<dbReference type="PROSITE" id="PS51186">
    <property type="entry name" value="GNAT"/>
    <property type="match status" value="1"/>
</dbReference>
<dbReference type="PANTHER" id="PTHR45896:SF1">
    <property type="entry name" value="N-ALPHA-ACETYLTRANSFERASE 30"/>
    <property type="match status" value="1"/>
</dbReference>
<evidence type="ECO:0000259" key="16">
    <source>
        <dbReference type="PROSITE" id="PS51186"/>
    </source>
</evidence>
<dbReference type="EC" id="2.3.1.256" evidence="13"/>
<dbReference type="EMBL" id="UXUI01008387">
    <property type="protein sequence ID" value="VDD91374.1"/>
    <property type="molecule type" value="Genomic_DNA"/>
</dbReference>
<gene>
    <name evidence="17" type="ORF">EVEC_LOCUS6125</name>
</gene>
<dbReference type="AlphaFoldDB" id="A0A0N4V884"/>
<dbReference type="CDD" id="cd04301">
    <property type="entry name" value="NAT_SF"/>
    <property type="match status" value="1"/>
</dbReference>
<dbReference type="PANTHER" id="PTHR45896">
    <property type="entry name" value="N-ALPHA-ACETYLTRANSFERASE 30"/>
    <property type="match status" value="1"/>
</dbReference>
<evidence type="ECO:0000256" key="12">
    <source>
        <dbReference type="ARBA" id="ARBA00052477"/>
    </source>
</evidence>